<evidence type="ECO:0000313" key="4">
    <source>
        <dbReference type="Proteomes" id="UP000028007"/>
    </source>
</evidence>
<feature type="compositionally biased region" description="Basic and acidic residues" evidence="1">
    <location>
        <begin position="55"/>
        <end position="66"/>
    </location>
</feature>
<dbReference type="EMBL" id="JNFF01000013">
    <property type="protein sequence ID" value="KEQ31544.1"/>
    <property type="molecule type" value="Genomic_DNA"/>
</dbReference>
<feature type="region of interest" description="Disordered" evidence="1">
    <location>
        <begin position="47"/>
        <end position="81"/>
    </location>
</feature>
<reference evidence="3 4" key="1">
    <citation type="journal article" date="1992" name="Int. J. Syst. Bacteriol.">
        <title>Sphingobacterium antarcticus sp. nov. a Psychrotrophic Bacterium from the Soils of Schirmacher Oasis, Antarctica.</title>
        <authorList>
            <person name="Shivaji S."/>
            <person name="Ray M.K."/>
            <person name="Rao N.S."/>
            <person name="Saiserr L."/>
            <person name="Jagannadham M.V."/>
            <person name="Kumar G.S."/>
            <person name="Reddy G."/>
            <person name="Bhargava P.M."/>
        </authorList>
    </citation>
    <scope>NUCLEOTIDE SEQUENCE [LARGE SCALE GENOMIC DNA]</scope>
    <source>
        <strain evidence="3 4">4BY</strain>
    </source>
</reference>
<comment type="caution">
    <text evidence="3">The sequence shown here is derived from an EMBL/GenBank/DDBJ whole genome shotgun (WGS) entry which is preliminary data.</text>
</comment>
<keyword evidence="2" id="KW-0732">Signal</keyword>
<organism evidence="3 4">
    <name type="scientific">Pedobacter antarcticus 4BY</name>
    <dbReference type="NCBI Taxonomy" id="1358423"/>
    <lineage>
        <taxon>Bacteria</taxon>
        <taxon>Pseudomonadati</taxon>
        <taxon>Bacteroidota</taxon>
        <taxon>Sphingobacteriia</taxon>
        <taxon>Sphingobacteriales</taxon>
        <taxon>Sphingobacteriaceae</taxon>
        <taxon>Pedobacter</taxon>
    </lineage>
</organism>
<dbReference type="OrthoDB" id="772901at2"/>
<dbReference type="RefSeq" id="WP_037437980.1">
    <property type="nucleotide sequence ID" value="NZ_JNFF01000013.1"/>
</dbReference>
<gene>
    <name evidence="3" type="ORF">N180_11100</name>
</gene>
<sequence length="81" mass="8402">MKNLLKIMSIAFSVFLLAACGGGKSDSLADSTGTGMSDSYTDSIHADTLPVSEADSSHSYRNDRGTDSVSAGAYKGVPRNP</sequence>
<dbReference type="AlphaFoldDB" id="A0A081PLH1"/>
<dbReference type="Proteomes" id="UP000028007">
    <property type="component" value="Unassembled WGS sequence"/>
</dbReference>
<feature type="signal peptide" evidence="2">
    <location>
        <begin position="1"/>
        <end position="18"/>
    </location>
</feature>
<dbReference type="PROSITE" id="PS51257">
    <property type="entry name" value="PROKAR_LIPOPROTEIN"/>
    <property type="match status" value="1"/>
</dbReference>
<keyword evidence="4" id="KW-1185">Reference proteome</keyword>
<evidence type="ECO:0000313" key="3">
    <source>
        <dbReference type="EMBL" id="KEQ31544.1"/>
    </source>
</evidence>
<evidence type="ECO:0000256" key="1">
    <source>
        <dbReference type="SAM" id="MobiDB-lite"/>
    </source>
</evidence>
<proteinExistence type="predicted"/>
<feature type="chain" id="PRO_5001762066" evidence="2">
    <location>
        <begin position="19"/>
        <end position="81"/>
    </location>
</feature>
<name>A0A081PLH1_9SPHI</name>
<evidence type="ECO:0000256" key="2">
    <source>
        <dbReference type="SAM" id="SignalP"/>
    </source>
</evidence>
<accession>A0A081PLH1</accession>
<protein>
    <submittedName>
        <fullName evidence="3">Uncharacterized protein</fullName>
    </submittedName>
</protein>